<proteinExistence type="predicted"/>
<accession>A0A383W9A1</accession>
<gene>
    <name evidence="2" type="ORF">BQ4739_LOCUS13371</name>
</gene>
<protein>
    <recommendedName>
        <fullName evidence="4">BACK domain-containing protein</fullName>
    </recommendedName>
</protein>
<evidence type="ECO:0008006" key="4">
    <source>
        <dbReference type="Google" id="ProtNLM"/>
    </source>
</evidence>
<name>A0A383W9A1_TETOB</name>
<organism evidence="2 3">
    <name type="scientific">Tetradesmus obliquus</name>
    <name type="common">Green alga</name>
    <name type="synonym">Acutodesmus obliquus</name>
    <dbReference type="NCBI Taxonomy" id="3088"/>
    <lineage>
        <taxon>Eukaryota</taxon>
        <taxon>Viridiplantae</taxon>
        <taxon>Chlorophyta</taxon>
        <taxon>core chlorophytes</taxon>
        <taxon>Chlorophyceae</taxon>
        <taxon>CS clade</taxon>
        <taxon>Sphaeropleales</taxon>
        <taxon>Scenedesmaceae</taxon>
        <taxon>Tetradesmus</taxon>
    </lineage>
</organism>
<feature type="region of interest" description="Disordered" evidence="1">
    <location>
        <begin position="90"/>
        <end position="117"/>
    </location>
</feature>
<dbReference type="EMBL" id="FNXT01001186">
    <property type="protein sequence ID" value="SZX73266.1"/>
    <property type="molecule type" value="Genomic_DNA"/>
</dbReference>
<evidence type="ECO:0000313" key="3">
    <source>
        <dbReference type="Proteomes" id="UP000256970"/>
    </source>
</evidence>
<evidence type="ECO:0000313" key="2">
    <source>
        <dbReference type="EMBL" id="SZX73266.1"/>
    </source>
</evidence>
<dbReference type="AlphaFoldDB" id="A0A383W9A1"/>
<sequence>MAFPSKYFRQEAVGNVRADVDLVIRQLVDLDAAPAAKRARRASRSAAAPAADGAAAADDAVQLASFPAHNFILDNSEYFMRQQAQCWQPSLQPPVTPNTRACRGSSSSSSAANRATAPERPKIYLTVGSAEQLPAAEAFIAAMYGVPDAISGLEQQQVVHVVVIADMVHAEAAGQQALQALQAAAESEAGLEAAALEALAGLPVWPACLLQLLPSIVKHAACCRDSEANLAAVTAADAGGRIQKLLVAALGDLQAVWSEAQRQALLLALPLPAMQLLLSSDQLRVPSEDTVLYTAKRYVKAQKTAAKRAAAKAGLAPLVRAPQLSLFALSCAALPADSEQQLLGSGYAQQLRLLLPLRRIASAEELASEMLEFEGAPDSWRLGPRQVSPLGDGVRLEWRLPVQQLRQACRDSFEQQQVIYVESPGSSPPLGGVGWRLVVDCVQQEGGTVVGLYAGPVLAEVPNGVYFRFRATASWSGVQINWRSNCLNYEVYGDKNYFQLQPMAGGGWDEAAWAAAGLPTAGEMCLELCLHSVQ</sequence>
<reference evidence="2 3" key="1">
    <citation type="submission" date="2016-10" db="EMBL/GenBank/DDBJ databases">
        <authorList>
            <person name="Cai Z."/>
        </authorList>
    </citation>
    <scope>NUCLEOTIDE SEQUENCE [LARGE SCALE GENOMIC DNA]</scope>
</reference>
<evidence type="ECO:0000256" key="1">
    <source>
        <dbReference type="SAM" id="MobiDB-lite"/>
    </source>
</evidence>
<dbReference type="STRING" id="3088.A0A383W9A1"/>
<keyword evidence="3" id="KW-1185">Reference proteome</keyword>
<dbReference type="Gene3D" id="1.25.40.420">
    <property type="match status" value="1"/>
</dbReference>
<dbReference type="Proteomes" id="UP000256970">
    <property type="component" value="Unassembled WGS sequence"/>
</dbReference>